<keyword evidence="3" id="KW-0479">Metal-binding</keyword>
<dbReference type="AlphaFoldDB" id="A0A9D4S4J5"/>
<evidence type="ECO:0000313" key="7">
    <source>
        <dbReference type="Proteomes" id="UP000828390"/>
    </source>
</evidence>
<dbReference type="GO" id="GO:0005615">
    <property type="term" value="C:extracellular space"/>
    <property type="evidence" value="ECO:0007669"/>
    <property type="project" value="TreeGrafter"/>
</dbReference>
<accession>A0A9D4S4J5</accession>
<dbReference type="PANTHER" id="PTHR11844">
    <property type="entry name" value="METALLOPROTEASE INHIBITOR"/>
    <property type="match status" value="1"/>
</dbReference>
<feature type="chain" id="PRO_5038627841" description="NTR domain-containing protein" evidence="5">
    <location>
        <begin position="23"/>
        <end position="138"/>
    </location>
</feature>
<protein>
    <recommendedName>
        <fullName evidence="8">NTR domain-containing protein</fullName>
    </recommendedName>
</protein>
<keyword evidence="2" id="KW-0964">Secreted</keyword>
<reference evidence="6" key="1">
    <citation type="journal article" date="2019" name="bioRxiv">
        <title>The Genome of the Zebra Mussel, Dreissena polymorpha: A Resource for Invasive Species Research.</title>
        <authorList>
            <person name="McCartney M.A."/>
            <person name="Auch B."/>
            <person name="Kono T."/>
            <person name="Mallez S."/>
            <person name="Zhang Y."/>
            <person name="Obille A."/>
            <person name="Becker A."/>
            <person name="Abrahante J.E."/>
            <person name="Garbe J."/>
            <person name="Badalamenti J.P."/>
            <person name="Herman A."/>
            <person name="Mangelson H."/>
            <person name="Liachko I."/>
            <person name="Sullivan S."/>
            <person name="Sone E.D."/>
            <person name="Koren S."/>
            <person name="Silverstein K.A.T."/>
            <person name="Beckman K.B."/>
            <person name="Gohl D.M."/>
        </authorList>
    </citation>
    <scope>NUCLEOTIDE SEQUENCE</scope>
    <source>
        <strain evidence="6">Duluth1</strain>
        <tissue evidence="6">Whole animal</tissue>
    </source>
</reference>
<feature type="disulfide bond" evidence="4">
    <location>
        <begin position="23"/>
        <end position="86"/>
    </location>
</feature>
<dbReference type="SUPFAM" id="SSF50242">
    <property type="entry name" value="TIMP-like"/>
    <property type="match status" value="1"/>
</dbReference>
<dbReference type="InterPro" id="IPR001820">
    <property type="entry name" value="TIMP"/>
</dbReference>
<reference evidence="6" key="2">
    <citation type="submission" date="2020-11" db="EMBL/GenBank/DDBJ databases">
        <authorList>
            <person name="McCartney M.A."/>
            <person name="Auch B."/>
            <person name="Kono T."/>
            <person name="Mallez S."/>
            <person name="Becker A."/>
            <person name="Gohl D.M."/>
            <person name="Silverstein K.A.T."/>
            <person name="Koren S."/>
            <person name="Bechman K.B."/>
            <person name="Herman A."/>
            <person name="Abrahante J.E."/>
            <person name="Garbe J."/>
        </authorList>
    </citation>
    <scope>NUCLEOTIDE SEQUENCE</scope>
    <source>
        <strain evidence="6">Duluth1</strain>
        <tissue evidence="6">Whole animal</tissue>
    </source>
</reference>
<dbReference type="OrthoDB" id="6041373at2759"/>
<feature type="disulfide bond" evidence="4">
    <location>
        <begin position="25"/>
        <end position="112"/>
    </location>
</feature>
<keyword evidence="3" id="KW-0862">Zinc</keyword>
<dbReference type="InterPro" id="IPR008993">
    <property type="entry name" value="TIMP-like_OB-fold"/>
</dbReference>
<dbReference type="GO" id="GO:0008191">
    <property type="term" value="F:metalloendopeptidase inhibitor activity"/>
    <property type="evidence" value="ECO:0007669"/>
    <property type="project" value="InterPro"/>
</dbReference>
<dbReference type="EMBL" id="JAIWYP010000001">
    <property type="protein sequence ID" value="KAH3890233.1"/>
    <property type="molecule type" value="Genomic_DNA"/>
</dbReference>
<evidence type="ECO:0000256" key="3">
    <source>
        <dbReference type="PIRSR" id="PIRSR601820-1"/>
    </source>
</evidence>
<evidence type="ECO:0008006" key="8">
    <source>
        <dbReference type="Google" id="ProtNLM"/>
    </source>
</evidence>
<keyword evidence="4" id="KW-1015">Disulfide bond</keyword>
<keyword evidence="5" id="KW-0732">Signal</keyword>
<proteinExistence type="predicted"/>
<name>A0A9D4S4J5_DREPO</name>
<evidence type="ECO:0000313" key="6">
    <source>
        <dbReference type="EMBL" id="KAH3890233.1"/>
    </source>
</evidence>
<evidence type="ECO:0000256" key="4">
    <source>
        <dbReference type="PIRSR" id="PIRSR601820-3"/>
    </source>
</evidence>
<feature type="signal peptide" evidence="5">
    <location>
        <begin position="1"/>
        <end position="22"/>
    </location>
</feature>
<dbReference type="GO" id="GO:0002020">
    <property type="term" value="F:protease binding"/>
    <property type="evidence" value="ECO:0007669"/>
    <property type="project" value="TreeGrafter"/>
</dbReference>
<dbReference type="Proteomes" id="UP000828390">
    <property type="component" value="Unassembled WGS sequence"/>
</dbReference>
<dbReference type="PANTHER" id="PTHR11844:SF33">
    <property type="entry name" value="TISSUE INHIBITOR OF METALLOPROTEINASE"/>
    <property type="match status" value="1"/>
</dbReference>
<feature type="binding site" evidence="3">
    <location>
        <position position="23"/>
    </location>
    <ligand>
        <name>Zn(2+)</name>
        <dbReference type="ChEBI" id="CHEBI:29105"/>
        <note>ligand shared with metalloproteinase partner</note>
    </ligand>
</feature>
<dbReference type="Gene3D" id="2.40.50.120">
    <property type="match status" value="1"/>
</dbReference>
<gene>
    <name evidence="6" type="ORF">DPMN_014306</name>
</gene>
<evidence type="ECO:0000256" key="2">
    <source>
        <dbReference type="ARBA" id="ARBA00022525"/>
    </source>
</evidence>
<comment type="caution">
    <text evidence="6">The sequence shown here is derived from an EMBL/GenBank/DDBJ whole genome shotgun (WGS) entry which is preliminary data.</text>
</comment>
<evidence type="ECO:0000256" key="1">
    <source>
        <dbReference type="ARBA" id="ARBA00004613"/>
    </source>
</evidence>
<dbReference type="GO" id="GO:0046872">
    <property type="term" value="F:metal ion binding"/>
    <property type="evidence" value="ECO:0007669"/>
    <property type="project" value="UniProtKB-KW"/>
</dbReference>
<organism evidence="6 7">
    <name type="scientific">Dreissena polymorpha</name>
    <name type="common">Zebra mussel</name>
    <name type="synonym">Mytilus polymorpha</name>
    <dbReference type="NCBI Taxonomy" id="45954"/>
    <lineage>
        <taxon>Eukaryota</taxon>
        <taxon>Metazoa</taxon>
        <taxon>Spiralia</taxon>
        <taxon>Lophotrochozoa</taxon>
        <taxon>Mollusca</taxon>
        <taxon>Bivalvia</taxon>
        <taxon>Autobranchia</taxon>
        <taxon>Heteroconchia</taxon>
        <taxon>Euheterodonta</taxon>
        <taxon>Imparidentia</taxon>
        <taxon>Neoheterodontei</taxon>
        <taxon>Myida</taxon>
        <taxon>Dreissenoidea</taxon>
        <taxon>Dreissenidae</taxon>
        <taxon>Dreissena</taxon>
    </lineage>
</organism>
<dbReference type="Pfam" id="PF00965">
    <property type="entry name" value="TIMP"/>
    <property type="match status" value="1"/>
</dbReference>
<evidence type="ECO:0000256" key="5">
    <source>
        <dbReference type="SAM" id="SignalP"/>
    </source>
</evidence>
<sequence>MRWLSSVTVGLVVLCCWRTVDSCRCGIVREEDRLCHFAEFVIIATVESSSVVGDDRVYNVNILRDLKGTVLKGPSKVYTSTEGSLCGADLQLQTVYLLAGSYVDNHLYLGLCHVSRELTADEANSYVLPKCSDIVFPG</sequence>
<dbReference type="GO" id="GO:0031012">
    <property type="term" value="C:extracellular matrix"/>
    <property type="evidence" value="ECO:0007669"/>
    <property type="project" value="TreeGrafter"/>
</dbReference>
<keyword evidence="7" id="KW-1185">Reference proteome</keyword>
<comment type="subcellular location">
    <subcellularLocation>
        <location evidence="1">Secreted</location>
    </subcellularLocation>
</comment>
<dbReference type="GO" id="GO:0051045">
    <property type="term" value="P:negative regulation of membrane protein ectodomain proteolysis"/>
    <property type="evidence" value="ECO:0007669"/>
    <property type="project" value="TreeGrafter"/>
</dbReference>